<dbReference type="PANTHER" id="PTHR33877:SF1">
    <property type="entry name" value="TYPE IV METHYL-DIRECTED RESTRICTION ENZYME ECOKMCRA"/>
    <property type="match status" value="1"/>
</dbReference>
<keyword evidence="2" id="KW-0540">Nuclease</keyword>
<keyword evidence="2" id="KW-0378">Hydrolase</keyword>
<proteinExistence type="predicted"/>
<dbReference type="CDD" id="cd00085">
    <property type="entry name" value="HNHc"/>
    <property type="match status" value="1"/>
</dbReference>
<gene>
    <name evidence="2" type="ORF">OB960_25840</name>
</gene>
<dbReference type="GO" id="GO:0003676">
    <property type="term" value="F:nucleic acid binding"/>
    <property type="evidence" value="ECO:0007669"/>
    <property type="project" value="InterPro"/>
</dbReference>
<reference evidence="2" key="1">
    <citation type="submission" date="2022-09" db="EMBL/GenBank/DDBJ databases">
        <title>Enrichment on poylsaccharides allowed isolation of novel metabolic and taxonomic groups of Haloarchaea.</title>
        <authorList>
            <person name="Sorokin D.Y."/>
            <person name="Elcheninov A.G."/>
            <person name="Khizhniak T.V."/>
            <person name="Kolganova T.V."/>
            <person name="Kublanov I.V."/>
        </authorList>
    </citation>
    <scope>NUCLEOTIDE SEQUENCE</scope>
    <source>
        <strain evidence="2">AArc-xg1-1</strain>
    </source>
</reference>
<dbReference type="Pfam" id="PF01844">
    <property type="entry name" value="HNH"/>
    <property type="match status" value="1"/>
</dbReference>
<dbReference type="InterPro" id="IPR002711">
    <property type="entry name" value="HNH"/>
</dbReference>
<organism evidence="2 3">
    <name type="scientific">Natronoglomus mannanivorans</name>
    <dbReference type="NCBI Taxonomy" id="2979990"/>
    <lineage>
        <taxon>Archaea</taxon>
        <taxon>Methanobacteriati</taxon>
        <taxon>Methanobacteriota</taxon>
        <taxon>Stenosarchaea group</taxon>
        <taxon>Halobacteria</taxon>
        <taxon>Halobacteriales</taxon>
        <taxon>Natrialbaceae</taxon>
        <taxon>Natronoglomus</taxon>
    </lineage>
</organism>
<evidence type="ECO:0000313" key="3">
    <source>
        <dbReference type="Proteomes" id="UP001321018"/>
    </source>
</evidence>
<name>A0AAP3E4D8_9EURY</name>
<keyword evidence="2" id="KW-0255">Endonuclease</keyword>
<feature type="domain" description="HNH nuclease" evidence="1">
    <location>
        <begin position="172"/>
        <end position="220"/>
    </location>
</feature>
<dbReference type="GO" id="GO:0004519">
    <property type="term" value="F:endonuclease activity"/>
    <property type="evidence" value="ECO:0007669"/>
    <property type="project" value="UniProtKB-KW"/>
</dbReference>
<sequence length="293" mass="33683">MSPNPNRDPKYRIPTGIHVHDRDVENMTRMIVVNHPSEQTGEFQVAGTGKTVADYNEDYSADAAVVQVVYQWKLSKELPDWKSIKIEDLWEEVQDTELKVYSYPAPRMKSVTSVVPKTIKTHRELICYQSARLVHLSVTIDPTNSFAENLMWGNYDKRLSGDIELSSILKENKYQMKENIGLCMYCGKESKTTFDHVIPMDNGGDSEMGNMVPVCPSCNSSKSNKNVIDWHKKHDIPVDRVVLGKYLKLLWEEFKQEGKLDEPISETLHDRWDGVEITRNISQTLYTDARLKQ</sequence>
<dbReference type="SMART" id="SM00507">
    <property type="entry name" value="HNHc"/>
    <property type="match status" value="1"/>
</dbReference>
<evidence type="ECO:0000259" key="1">
    <source>
        <dbReference type="SMART" id="SM00507"/>
    </source>
</evidence>
<dbReference type="Gene3D" id="1.10.30.50">
    <property type="match status" value="1"/>
</dbReference>
<dbReference type="InterPro" id="IPR003615">
    <property type="entry name" value="HNH_nuc"/>
</dbReference>
<dbReference type="GO" id="GO:0008270">
    <property type="term" value="F:zinc ion binding"/>
    <property type="evidence" value="ECO:0007669"/>
    <property type="project" value="InterPro"/>
</dbReference>
<evidence type="ECO:0000313" key="2">
    <source>
        <dbReference type="EMBL" id="MCU4744788.1"/>
    </source>
</evidence>
<dbReference type="InterPro" id="IPR052892">
    <property type="entry name" value="NA-targeting_endonuclease"/>
</dbReference>
<comment type="caution">
    <text evidence="2">The sequence shown here is derived from an EMBL/GenBank/DDBJ whole genome shotgun (WGS) entry which is preliminary data.</text>
</comment>
<accession>A0AAP3E4D8</accession>
<dbReference type="Proteomes" id="UP001321018">
    <property type="component" value="Unassembled WGS sequence"/>
</dbReference>
<dbReference type="EMBL" id="JAOPKA010000046">
    <property type="protein sequence ID" value="MCU4744788.1"/>
    <property type="molecule type" value="Genomic_DNA"/>
</dbReference>
<dbReference type="RefSeq" id="WP_338006584.1">
    <property type="nucleotide sequence ID" value="NZ_JAOPKA010000046.1"/>
</dbReference>
<protein>
    <submittedName>
        <fullName evidence="2">HNH endonuclease</fullName>
    </submittedName>
</protein>
<dbReference type="AlphaFoldDB" id="A0AAP3E4D8"/>
<dbReference type="PANTHER" id="PTHR33877">
    <property type="entry name" value="SLL1193 PROTEIN"/>
    <property type="match status" value="1"/>
</dbReference>